<evidence type="ECO:0000313" key="4">
    <source>
        <dbReference type="Proteomes" id="UP000036932"/>
    </source>
</evidence>
<organism evidence="3 4">
    <name type="scientific">Paenibacillus solani</name>
    <dbReference type="NCBI Taxonomy" id="1705565"/>
    <lineage>
        <taxon>Bacteria</taxon>
        <taxon>Bacillati</taxon>
        <taxon>Bacillota</taxon>
        <taxon>Bacilli</taxon>
        <taxon>Bacillales</taxon>
        <taxon>Paenibacillaceae</taxon>
        <taxon>Paenibacillus</taxon>
    </lineage>
</organism>
<sequence length="320" mass="36983">MEQAVLDLGAERFGRGSYSLQLLGGFDQNVFEYVGEDGHRFVIKFLDASKYRKASIIRELTWMAYLTEQGLNLAESIRSAQDLLIEEVTHDSKQYYVIAFTKAPGSPLTDLAADFAMIKQWGRGMGRMHKLGKKDSNAASLVHRMAFPQWNDHVMFTDAFPEAAGEQVHTQWKQYLKELESLPQDQEGYGIVHNDLHHNNFHVHNGEIIFFDFGDISYHWFAYDIAIAIYHAIQTIPESGKAEFVARFFDSFLSGYLQENTLSEEWIQRIPLFIDFRHIYSFVYFTKFVNWDEMNKRTRNYLLGMKADIEAGKSVVTLSI</sequence>
<evidence type="ECO:0000259" key="2">
    <source>
        <dbReference type="Pfam" id="PF01636"/>
    </source>
</evidence>
<dbReference type="PATRIC" id="fig|1705565.3.peg.631"/>
<dbReference type="PANTHER" id="PTHR21064">
    <property type="entry name" value="AMINOGLYCOSIDE PHOSPHOTRANSFERASE DOMAIN-CONTAINING PROTEIN-RELATED"/>
    <property type="match status" value="1"/>
</dbReference>
<dbReference type="AlphaFoldDB" id="A0A0M1N3G6"/>
<accession>A0A0M1N3G6</accession>
<dbReference type="OrthoDB" id="4030632at2"/>
<dbReference type="RefSeq" id="WP_054404609.1">
    <property type="nucleotide sequence ID" value="NZ_LIUT01000006.1"/>
</dbReference>
<keyword evidence="4" id="KW-1185">Reference proteome</keyword>
<name>A0A0M1N3G6_9BACL</name>
<dbReference type="GO" id="GO:0009088">
    <property type="term" value="P:threonine biosynthetic process"/>
    <property type="evidence" value="ECO:0007669"/>
    <property type="project" value="TreeGrafter"/>
</dbReference>
<dbReference type="EMBL" id="LIUT01000006">
    <property type="protein sequence ID" value="KOR76722.1"/>
    <property type="molecule type" value="Genomic_DNA"/>
</dbReference>
<protein>
    <submittedName>
        <fullName evidence="3">Aminoglycoside phosphotransferase</fullName>
    </submittedName>
</protein>
<reference evidence="4" key="1">
    <citation type="submission" date="2015-08" db="EMBL/GenBank/DDBJ databases">
        <title>Genome sequencing project for genomic taxonomy and phylogenomics of Bacillus-like bacteria.</title>
        <authorList>
            <person name="Liu B."/>
            <person name="Wang J."/>
            <person name="Zhu Y."/>
            <person name="Liu G."/>
            <person name="Chen Q."/>
            <person name="Chen Z."/>
            <person name="Lan J."/>
            <person name="Che J."/>
            <person name="Ge C."/>
            <person name="Shi H."/>
            <person name="Pan Z."/>
            <person name="Liu X."/>
        </authorList>
    </citation>
    <scope>NUCLEOTIDE SEQUENCE [LARGE SCALE GENOMIC DNA]</scope>
    <source>
        <strain evidence="4">FJAT-22460</strain>
    </source>
</reference>
<keyword evidence="3" id="KW-0808">Transferase</keyword>
<evidence type="ECO:0000313" key="3">
    <source>
        <dbReference type="EMBL" id="KOR76722.1"/>
    </source>
</evidence>
<dbReference type="Pfam" id="PF01636">
    <property type="entry name" value="APH"/>
    <property type="match status" value="1"/>
</dbReference>
<dbReference type="InterPro" id="IPR011009">
    <property type="entry name" value="Kinase-like_dom_sf"/>
</dbReference>
<comment type="similarity">
    <text evidence="1">Belongs to the pseudomonas-type ThrB family.</text>
</comment>
<evidence type="ECO:0000256" key="1">
    <source>
        <dbReference type="ARBA" id="ARBA00038240"/>
    </source>
</evidence>
<dbReference type="Gene3D" id="3.90.1200.10">
    <property type="match status" value="1"/>
</dbReference>
<dbReference type="GO" id="GO:0004413">
    <property type="term" value="F:homoserine kinase activity"/>
    <property type="evidence" value="ECO:0007669"/>
    <property type="project" value="TreeGrafter"/>
</dbReference>
<dbReference type="InterPro" id="IPR050249">
    <property type="entry name" value="Pseudomonas-type_ThrB"/>
</dbReference>
<gene>
    <name evidence="3" type="ORF">AM231_22515</name>
</gene>
<dbReference type="SUPFAM" id="SSF56112">
    <property type="entry name" value="Protein kinase-like (PK-like)"/>
    <property type="match status" value="1"/>
</dbReference>
<dbReference type="Proteomes" id="UP000036932">
    <property type="component" value="Unassembled WGS sequence"/>
</dbReference>
<dbReference type="InterPro" id="IPR002575">
    <property type="entry name" value="Aminoglycoside_PTrfase"/>
</dbReference>
<dbReference type="PANTHER" id="PTHR21064:SF6">
    <property type="entry name" value="AMINOGLYCOSIDE PHOSPHOTRANSFERASE DOMAIN-CONTAINING PROTEIN"/>
    <property type="match status" value="1"/>
</dbReference>
<comment type="caution">
    <text evidence="3">The sequence shown here is derived from an EMBL/GenBank/DDBJ whole genome shotgun (WGS) entry which is preliminary data.</text>
</comment>
<feature type="domain" description="Aminoglycoside phosphotransferase" evidence="2">
    <location>
        <begin position="22"/>
        <end position="253"/>
    </location>
</feature>
<proteinExistence type="inferred from homology"/>